<feature type="transmembrane region" description="Helical" evidence="7">
    <location>
        <begin position="194"/>
        <end position="216"/>
    </location>
</feature>
<evidence type="ECO:0000256" key="2">
    <source>
        <dbReference type="ARBA" id="ARBA00006840"/>
    </source>
</evidence>
<feature type="disulfide bond" evidence="6">
    <location>
        <begin position="145"/>
        <end position="179"/>
    </location>
</feature>
<organism evidence="8">
    <name type="scientific">Clastoptera arizonana</name>
    <name type="common">Arizona spittle bug</name>
    <dbReference type="NCBI Taxonomy" id="38151"/>
    <lineage>
        <taxon>Eukaryota</taxon>
        <taxon>Metazoa</taxon>
        <taxon>Ecdysozoa</taxon>
        <taxon>Arthropoda</taxon>
        <taxon>Hexapoda</taxon>
        <taxon>Insecta</taxon>
        <taxon>Pterygota</taxon>
        <taxon>Neoptera</taxon>
        <taxon>Paraneoptera</taxon>
        <taxon>Hemiptera</taxon>
        <taxon>Auchenorrhyncha</taxon>
        <taxon>Cercopoidea</taxon>
        <taxon>Clastopteridae</taxon>
        <taxon>Clastoptera</taxon>
    </lineage>
</organism>
<dbReference type="PIRSF" id="PIRSF002419">
    <property type="entry name" value="Tetraspanin"/>
    <property type="match status" value="1"/>
</dbReference>
<evidence type="ECO:0000256" key="7">
    <source>
        <dbReference type="RuleBase" id="RU361218"/>
    </source>
</evidence>
<dbReference type="InterPro" id="IPR018503">
    <property type="entry name" value="Tetraspanin_CS"/>
</dbReference>
<evidence type="ECO:0000256" key="1">
    <source>
        <dbReference type="ARBA" id="ARBA00004141"/>
    </source>
</evidence>
<dbReference type="GO" id="GO:0005886">
    <property type="term" value="C:plasma membrane"/>
    <property type="evidence" value="ECO:0007669"/>
    <property type="project" value="TreeGrafter"/>
</dbReference>
<dbReference type="PANTHER" id="PTHR19282:SF544">
    <property type="entry name" value="TETRASPANIN"/>
    <property type="match status" value="1"/>
</dbReference>
<dbReference type="InterPro" id="IPR008952">
    <property type="entry name" value="Tetraspanin_EC2_sf"/>
</dbReference>
<sequence>MGFTSTTVKYVLFFFNFFIALCGATICGISIYVWKQDKAQFSDITKQDLTTPCIILAIAGALVFLVAFLGCCGAIQESSCMMILYAIILLALIFLEAAVIGLTYWKKNELENTLSNKMADAFANYNSSPPNYKSSIDEMQKDLKCCGTTGPSYWHSGVVPDSCLDSSSQSASKYYQTGCIDAFKNFIQQNIKTIINVALGIGIAEIIGVIFGLYYASHIRRYSERGYA</sequence>
<dbReference type="EMBL" id="GEDC01001480">
    <property type="protein sequence ID" value="JAS35818.1"/>
    <property type="molecule type" value="Transcribed_RNA"/>
</dbReference>
<dbReference type="CDD" id="cd03127">
    <property type="entry name" value="tetraspanin_LEL"/>
    <property type="match status" value="1"/>
</dbReference>
<dbReference type="PANTHER" id="PTHR19282">
    <property type="entry name" value="TETRASPANIN"/>
    <property type="match status" value="1"/>
</dbReference>
<dbReference type="Pfam" id="PF00335">
    <property type="entry name" value="Tetraspanin"/>
    <property type="match status" value="1"/>
</dbReference>
<keyword evidence="3 7" id="KW-0812">Transmembrane</keyword>
<feature type="transmembrane region" description="Helical" evidence="7">
    <location>
        <begin position="54"/>
        <end position="75"/>
    </location>
</feature>
<dbReference type="InterPro" id="IPR000301">
    <property type="entry name" value="Tetraspanin_animals"/>
</dbReference>
<keyword evidence="6" id="KW-1015">Disulfide bond</keyword>
<reference evidence="8" key="1">
    <citation type="submission" date="2015-12" db="EMBL/GenBank/DDBJ databases">
        <title>De novo transcriptome assembly of four potential Pierce s Disease insect vectors from Arizona vineyards.</title>
        <authorList>
            <person name="Tassone E.E."/>
        </authorList>
    </citation>
    <scope>NUCLEOTIDE SEQUENCE</scope>
</reference>
<proteinExistence type="inferred from homology"/>
<dbReference type="PRINTS" id="PR00259">
    <property type="entry name" value="TMFOUR"/>
</dbReference>
<name>A0A1B6ECZ7_9HEMI</name>
<comment type="similarity">
    <text evidence="2 7">Belongs to the tetraspanin (TM4SF) family.</text>
</comment>
<feature type="transmembrane region" description="Helical" evidence="7">
    <location>
        <begin position="12"/>
        <end position="34"/>
    </location>
</feature>
<evidence type="ECO:0000256" key="3">
    <source>
        <dbReference type="ARBA" id="ARBA00022692"/>
    </source>
</evidence>
<comment type="subcellular location">
    <subcellularLocation>
        <location evidence="1 7">Membrane</location>
        <topology evidence="1 7">Multi-pass membrane protein</topology>
    </subcellularLocation>
</comment>
<accession>A0A1B6ECZ7</accession>
<evidence type="ECO:0000256" key="5">
    <source>
        <dbReference type="ARBA" id="ARBA00023136"/>
    </source>
</evidence>
<dbReference type="InterPro" id="IPR018499">
    <property type="entry name" value="Tetraspanin/Peripherin"/>
</dbReference>
<dbReference type="AlphaFoldDB" id="A0A1B6ECZ7"/>
<evidence type="ECO:0000313" key="8">
    <source>
        <dbReference type="EMBL" id="JAS35818.1"/>
    </source>
</evidence>
<dbReference type="Gene3D" id="1.10.1450.10">
    <property type="entry name" value="Tetraspanin"/>
    <property type="match status" value="1"/>
</dbReference>
<evidence type="ECO:0000256" key="6">
    <source>
        <dbReference type="PIRSR" id="PIRSR002419-1"/>
    </source>
</evidence>
<dbReference type="SUPFAM" id="SSF48652">
    <property type="entry name" value="Tetraspanin"/>
    <property type="match status" value="1"/>
</dbReference>
<evidence type="ECO:0000256" key="4">
    <source>
        <dbReference type="ARBA" id="ARBA00022989"/>
    </source>
</evidence>
<protein>
    <recommendedName>
        <fullName evidence="7">Tetraspanin</fullName>
    </recommendedName>
</protein>
<dbReference type="PROSITE" id="PS00421">
    <property type="entry name" value="TM4_1"/>
    <property type="match status" value="1"/>
</dbReference>
<feature type="transmembrane region" description="Helical" evidence="7">
    <location>
        <begin position="82"/>
        <end position="105"/>
    </location>
</feature>
<keyword evidence="5 7" id="KW-0472">Membrane</keyword>
<keyword evidence="4 7" id="KW-1133">Transmembrane helix</keyword>
<gene>
    <name evidence="8" type="ORF">g.15470</name>
</gene>
<feature type="disulfide bond" evidence="6">
    <location>
        <begin position="146"/>
        <end position="163"/>
    </location>
</feature>